<protein>
    <submittedName>
        <fullName evidence="1">Uncharacterized protein</fullName>
    </submittedName>
</protein>
<comment type="caution">
    <text evidence="1">The sequence shown here is derived from an EMBL/GenBank/DDBJ whole genome shotgun (WGS) entry which is preliminary data.</text>
</comment>
<gene>
    <name evidence="1" type="ORF">MLD38_023088</name>
</gene>
<sequence>MKLPWLEKIVAESGKRSLGEVDDVVRKMSTDYRTVISKTIAEWIELLQVLSKEGYFGEDTDFLFHKKELGFKEYNVIRSACLNFSRDRHGIIRYLSREDVRVIAECGCPNIDRKVVNSGKRLRKSMDMDEENVCGSCNLRGNCERAFVKPREDEDGRTVDVMRVLLSYALDPTIDVVENKSCLNMKVQESIRLLLKQLTKFGSKSLGTFDDPGPGIPSSASSSHQGNDVNVKMKEGDWLCPKCDLMNFARNIKCLSCEALNEEKLREIREDQEHLPLKKGDWICDKCNLINFARNTTCFVCKAKPPKRHLSPGEWECESCNYLNFRRNAACLKCDHKRPKVLLNYLNTVSHPPVNAVEREPPKCDTGRNGERGSVPRWKFTTDVEGVQEKPDASNVTSGAFDFPIEGGSSVLSHDPGRMEAWKSEMRMARKMGTERRSGTENKQPRSSGIIENLLRTNSDKDEDDDDDDEMSGWFAKGRT</sequence>
<proteinExistence type="predicted"/>
<evidence type="ECO:0000313" key="2">
    <source>
        <dbReference type="Proteomes" id="UP001057402"/>
    </source>
</evidence>
<organism evidence="1 2">
    <name type="scientific">Melastoma candidum</name>
    <dbReference type="NCBI Taxonomy" id="119954"/>
    <lineage>
        <taxon>Eukaryota</taxon>
        <taxon>Viridiplantae</taxon>
        <taxon>Streptophyta</taxon>
        <taxon>Embryophyta</taxon>
        <taxon>Tracheophyta</taxon>
        <taxon>Spermatophyta</taxon>
        <taxon>Magnoliopsida</taxon>
        <taxon>eudicotyledons</taxon>
        <taxon>Gunneridae</taxon>
        <taxon>Pentapetalae</taxon>
        <taxon>rosids</taxon>
        <taxon>malvids</taxon>
        <taxon>Myrtales</taxon>
        <taxon>Melastomataceae</taxon>
        <taxon>Melastomatoideae</taxon>
        <taxon>Melastomateae</taxon>
        <taxon>Melastoma</taxon>
    </lineage>
</organism>
<keyword evidence="2" id="KW-1185">Reference proteome</keyword>
<dbReference type="Proteomes" id="UP001057402">
    <property type="component" value="Chromosome 6"/>
</dbReference>
<accession>A0ACB9QPV4</accession>
<reference evidence="2" key="1">
    <citation type="journal article" date="2023" name="Front. Plant Sci.">
        <title>Chromosomal-level genome assembly of Melastoma candidum provides insights into trichome evolution.</title>
        <authorList>
            <person name="Zhong Y."/>
            <person name="Wu W."/>
            <person name="Sun C."/>
            <person name="Zou P."/>
            <person name="Liu Y."/>
            <person name="Dai S."/>
            <person name="Zhou R."/>
        </authorList>
    </citation>
    <scope>NUCLEOTIDE SEQUENCE [LARGE SCALE GENOMIC DNA]</scope>
</reference>
<dbReference type="EMBL" id="CM042885">
    <property type="protein sequence ID" value="KAI4367340.1"/>
    <property type="molecule type" value="Genomic_DNA"/>
</dbReference>
<evidence type="ECO:0000313" key="1">
    <source>
        <dbReference type="EMBL" id="KAI4367340.1"/>
    </source>
</evidence>
<name>A0ACB9QPV4_9MYRT</name>